<reference evidence="12" key="1">
    <citation type="journal article" date="2017" name="Genome Biol.">
        <title>Comparative genomics reveals high biological diversity and specific adaptations in the industrially and medically important fungal genus Aspergillus.</title>
        <authorList>
            <person name="de Vries R.P."/>
            <person name="Riley R."/>
            <person name="Wiebenga A."/>
            <person name="Aguilar-Osorio G."/>
            <person name="Amillis S."/>
            <person name="Uchima C.A."/>
            <person name="Anderluh G."/>
            <person name="Asadollahi M."/>
            <person name="Askin M."/>
            <person name="Barry K."/>
            <person name="Battaglia E."/>
            <person name="Bayram O."/>
            <person name="Benocci T."/>
            <person name="Braus-Stromeyer S.A."/>
            <person name="Caldana C."/>
            <person name="Canovas D."/>
            <person name="Cerqueira G.C."/>
            <person name="Chen F."/>
            <person name="Chen W."/>
            <person name="Choi C."/>
            <person name="Clum A."/>
            <person name="Dos Santos R.A."/>
            <person name="Damasio A.R."/>
            <person name="Diallinas G."/>
            <person name="Emri T."/>
            <person name="Fekete E."/>
            <person name="Flipphi M."/>
            <person name="Freyberg S."/>
            <person name="Gallo A."/>
            <person name="Gournas C."/>
            <person name="Habgood R."/>
            <person name="Hainaut M."/>
            <person name="Harispe M.L."/>
            <person name="Henrissat B."/>
            <person name="Hilden K.S."/>
            <person name="Hope R."/>
            <person name="Hossain A."/>
            <person name="Karabika E."/>
            <person name="Karaffa L."/>
            <person name="Karanyi Z."/>
            <person name="Krasevec N."/>
            <person name="Kuo A."/>
            <person name="Kusch H."/>
            <person name="LaButti K."/>
            <person name="Lagendijk E.L."/>
            <person name="Lapidus A."/>
            <person name="Levasseur A."/>
            <person name="Lindquist E."/>
            <person name="Lipzen A."/>
            <person name="Logrieco A.F."/>
            <person name="MacCabe A."/>
            <person name="Maekelae M.R."/>
            <person name="Malavazi I."/>
            <person name="Melin P."/>
            <person name="Meyer V."/>
            <person name="Mielnichuk N."/>
            <person name="Miskei M."/>
            <person name="Molnar A.P."/>
            <person name="Mule G."/>
            <person name="Ngan C.Y."/>
            <person name="Orejas M."/>
            <person name="Orosz E."/>
            <person name="Ouedraogo J.P."/>
            <person name="Overkamp K.M."/>
            <person name="Park H.-S."/>
            <person name="Perrone G."/>
            <person name="Piumi F."/>
            <person name="Punt P.J."/>
            <person name="Ram A.F."/>
            <person name="Ramon A."/>
            <person name="Rauscher S."/>
            <person name="Record E."/>
            <person name="Riano-Pachon D.M."/>
            <person name="Robert V."/>
            <person name="Roehrig J."/>
            <person name="Ruller R."/>
            <person name="Salamov A."/>
            <person name="Salih N.S."/>
            <person name="Samson R.A."/>
            <person name="Sandor E."/>
            <person name="Sanguinetti M."/>
            <person name="Schuetze T."/>
            <person name="Sepcic K."/>
            <person name="Shelest E."/>
            <person name="Sherlock G."/>
            <person name="Sophianopoulou V."/>
            <person name="Squina F.M."/>
            <person name="Sun H."/>
            <person name="Susca A."/>
            <person name="Todd R.B."/>
            <person name="Tsang A."/>
            <person name="Unkles S.E."/>
            <person name="van de Wiele N."/>
            <person name="van Rossen-Uffink D."/>
            <person name="Oliveira J.V."/>
            <person name="Vesth T.C."/>
            <person name="Visser J."/>
            <person name="Yu J.-H."/>
            <person name="Zhou M."/>
            <person name="Andersen M.R."/>
            <person name="Archer D.B."/>
            <person name="Baker S.E."/>
            <person name="Benoit I."/>
            <person name="Brakhage A.A."/>
            <person name="Braus G.H."/>
            <person name="Fischer R."/>
            <person name="Frisvad J.C."/>
            <person name="Goldman G.H."/>
            <person name="Houbraken J."/>
            <person name="Oakley B."/>
            <person name="Pocsi I."/>
            <person name="Scazzocchio C."/>
            <person name="Seiboth B."/>
            <person name="vanKuyk P.A."/>
            <person name="Wortman J."/>
            <person name="Dyer P.S."/>
            <person name="Grigoriev I.V."/>
        </authorList>
    </citation>
    <scope>NUCLEOTIDE SEQUENCE [LARGE SCALE GENOMIC DNA]</scope>
    <source>
        <strain evidence="12">CBS 583.65</strain>
    </source>
</reference>
<evidence type="ECO:0000256" key="8">
    <source>
        <dbReference type="SAM" id="MobiDB-lite"/>
    </source>
</evidence>
<dbReference type="Proteomes" id="UP000184073">
    <property type="component" value="Unassembled WGS sequence"/>
</dbReference>
<evidence type="ECO:0000256" key="3">
    <source>
        <dbReference type="ARBA" id="ARBA00022630"/>
    </source>
</evidence>
<accession>A0A1L9PF04</accession>
<dbReference type="PANTHER" id="PTHR15944:SF0">
    <property type="entry name" value="PRENYLCYSTEINE LYASE DOMAIN-CONTAINING PROTEIN"/>
    <property type="match status" value="1"/>
</dbReference>
<keyword evidence="9" id="KW-0812">Transmembrane</keyword>
<dbReference type="EMBL" id="KV878127">
    <property type="protein sequence ID" value="OJJ00025.1"/>
    <property type="molecule type" value="Genomic_DNA"/>
</dbReference>
<evidence type="ECO:0000256" key="7">
    <source>
        <dbReference type="ARBA" id="ARBA00023180"/>
    </source>
</evidence>
<evidence type="ECO:0000256" key="5">
    <source>
        <dbReference type="ARBA" id="ARBA00022827"/>
    </source>
</evidence>
<protein>
    <recommendedName>
        <fullName evidence="10">Prenylcysteine lyase domain-containing protein</fullName>
    </recommendedName>
</protein>
<feature type="region of interest" description="Disordered" evidence="8">
    <location>
        <begin position="540"/>
        <end position="560"/>
    </location>
</feature>
<evidence type="ECO:0000256" key="9">
    <source>
        <dbReference type="SAM" id="Phobius"/>
    </source>
</evidence>
<keyword evidence="7" id="KW-0325">Glycoprotein</keyword>
<dbReference type="Pfam" id="PF07156">
    <property type="entry name" value="Prenylcys_lyase"/>
    <property type="match status" value="1"/>
</dbReference>
<dbReference type="InterPro" id="IPR017046">
    <property type="entry name" value="Prenylcysteine_Oxase1"/>
</dbReference>
<dbReference type="GO" id="GO:0001735">
    <property type="term" value="F:prenylcysteine oxidase activity"/>
    <property type="evidence" value="ECO:0007669"/>
    <property type="project" value="InterPro"/>
</dbReference>
<dbReference type="Gene3D" id="3.50.50.60">
    <property type="entry name" value="FAD/NAD(P)-binding domain"/>
    <property type="match status" value="1"/>
</dbReference>
<evidence type="ECO:0000313" key="12">
    <source>
        <dbReference type="Proteomes" id="UP000184073"/>
    </source>
</evidence>
<keyword evidence="6" id="KW-0560">Oxidoreductase</keyword>
<evidence type="ECO:0000256" key="2">
    <source>
        <dbReference type="ARBA" id="ARBA00009967"/>
    </source>
</evidence>
<keyword evidence="4" id="KW-0732">Signal</keyword>
<dbReference type="Pfam" id="PF13450">
    <property type="entry name" value="NAD_binding_8"/>
    <property type="match status" value="1"/>
</dbReference>
<dbReference type="InterPro" id="IPR036188">
    <property type="entry name" value="FAD/NAD-bd_sf"/>
</dbReference>
<comment type="cofactor">
    <cofactor evidence="1">
        <name>FAD</name>
        <dbReference type="ChEBI" id="CHEBI:57692"/>
    </cofactor>
</comment>
<dbReference type="RefSeq" id="XP_040665787.1">
    <property type="nucleotide sequence ID" value="XM_040809946.1"/>
</dbReference>
<evidence type="ECO:0000313" key="11">
    <source>
        <dbReference type="EMBL" id="OJJ00025.1"/>
    </source>
</evidence>
<proteinExistence type="inferred from homology"/>
<evidence type="ECO:0000256" key="1">
    <source>
        <dbReference type="ARBA" id="ARBA00001974"/>
    </source>
</evidence>
<dbReference type="SUPFAM" id="SSF51905">
    <property type="entry name" value="FAD/NAD(P)-binding domain"/>
    <property type="match status" value="1"/>
</dbReference>
<dbReference type="PANTHER" id="PTHR15944">
    <property type="entry name" value="FARNESYLCYSTEINE LYASE"/>
    <property type="match status" value="1"/>
</dbReference>
<keyword evidence="12" id="KW-1185">Reference proteome</keyword>
<name>A0A1L9PF04_ASPVE</name>
<keyword evidence="9" id="KW-1133">Transmembrane helix</keyword>
<evidence type="ECO:0000256" key="4">
    <source>
        <dbReference type="ARBA" id="ARBA00022729"/>
    </source>
</evidence>
<evidence type="ECO:0000256" key="6">
    <source>
        <dbReference type="ARBA" id="ARBA00023002"/>
    </source>
</evidence>
<feature type="transmembrane region" description="Helical" evidence="9">
    <location>
        <begin position="12"/>
        <end position="30"/>
    </location>
</feature>
<dbReference type="STRING" id="1036611.A0A1L9PF04"/>
<sequence>MEFFSRRSSLKWFLWVWALLYTTSLAFIPIPKLGRTKTPLSQAEPRAKQVAIIGAGAAGASTAYSLRKYADENGIAVNITVLERSSYVGGRSTTVNVFDDPTYPIELGASIFVEVNYNLVNASKELGLNIRGASYERPKESETLGVWDGKSFVFVMEDSGSWWDIAKIIWRYGLAPLRTQNLMKSTVNKFLQLYKEPLFPFKSLTAAAASVGLLDATSTPGATFLERNNVSPDFSREVIQASTRVNYGQNLPLIHGLESMVCMATEGAVSVDGGNWRIFDGMLKAARADLRLNNTVTSINRGKDSAISLDFKDEHVQQRAEFDEVVIAGPYQYSGITISPPPEQTPDTIPFHTLYVTLFSSPHRLSWKYFNLKGPSDIPPETILTTLPRGTDLGDTEEGVGPAGVWSISTLRTVTKPSTSPEELEVQHYVYKIFSPERPTAQFMRDILGIEQPDQESASSVSAGSIDDLRKEDVSWYHEKTWHPYPFLYPRVTFEDPILAPGIWYTGGIESFISTMETSALMGKNVAALISNSWLDQNEDGEIRGLDDSPVVEEDGRAEL</sequence>
<dbReference type="GeneID" id="63725457"/>
<gene>
    <name evidence="11" type="ORF">ASPVEDRAFT_26782</name>
</gene>
<dbReference type="AlphaFoldDB" id="A0A1L9PF04"/>
<dbReference type="OrthoDB" id="437369at2759"/>
<keyword evidence="5" id="KW-0274">FAD</keyword>
<feature type="domain" description="Prenylcysteine lyase" evidence="10">
    <location>
        <begin position="156"/>
        <end position="539"/>
    </location>
</feature>
<dbReference type="InterPro" id="IPR010795">
    <property type="entry name" value="Prenylcys_lyase"/>
</dbReference>
<dbReference type="GO" id="GO:0030328">
    <property type="term" value="P:prenylcysteine catabolic process"/>
    <property type="evidence" value="ECO:0007669"/>
    <property type="project" value="InterPro"/>
</dbReference>
<comment type="similarity">
    <text evidence="2">Belongs to the prenylcysteine oxidase family.</text>
</comment>
<evidence type="ECO:0000259" key="10">
    <source>
        <dbReference type="Pfam" id="PF07156"/>
    </source>
</evidence>
<dbReference type="GO" id="GO:0030327">
    <property type="term" value="P:prenylated protein catabolic process"/>
    <property type="evidence" value="ECO:0007669"/>
    <property type="project" value="TreeGrafter"/>
</dbReference>
<keyword evidence="3" id="KW-0285">Flavoprotein</keyword>
<keyword evidence="9" id="KW-0472">Membrane</keyword>
<organism evidence="11 12">
    <name type="scientific">Aspergillus versicolor CBS 583.65</name>
    <dbReference type="NCBI Taxonomy" id="1036611"/>
    <lineage>
        <taxon>Eukaryota</taxon>
        <taxon>Fungi</taxon>
        <taxon>Dikarya</taxon>
        <taxon>Ascomycota</taxon>
        <taxon>Pezizomycotina</taxon>
        <taxon>Eurotiomycetes</taxon>
        <taxon>Eurotiomycetidae</taxon>
        <taxon>Eurotiales</taxon>
        <taxon>Aspergillaceae</taxon>
        <taxon>Aspergillus</taxon>
        <taxon>Aspergillus subgen. Nidulantes</taxon>
    </lineage>
</organism>
<dbReference type="PIRSF" id="PIRSF036292">
    <property type="entry name" value="Prenylcysteine_oxidase"/>
    <property type="match status" value="1"/>
</dbReference>
<dbReference type="VEuPathDB" id="FungiDB:ASPVEDRAFT_26782"/>